<dbReference type="Proteomes" id="UP000499080">
    <property type="component" value="Unassembled WGS sequence"/>
</dbReference>
<gene>
    <name evidence="1" type="ORF">AVEN_106329_1</name>
</gene>
<evidence type="ECO:0000313" key="2">
    <source>
        <dbReference type="Proteomes" id="UP000499080"/>
    </source>
</evidence>
<proteinExistence type="predicted"/>
<name>A0A4Y2AUL3_ARAVE</name>
<evidence type="ECO:0000313" key="1">
    <source>
        <dbReference type="EMBL" id="GBL82796.1"/>
    </source>
</evidence>
<comment type="caution">
    <text evidence="1">The sequence shown here is derived from an EMBL/GenBank/DDBJ whole genome shotgun (WGS) entry which is preliminary data.</text>
</comment>
<keyword evidence="2" id="KW-1185">Reference proteome</keyword>
<dbReference type="EMBL" id="BGPR01000030">
    <property type="protein sequence ID" value="GBL82796.1"/>
    <property type="molecule type" value="Genomic_DNA"/>
</dbReference>
<accession>A0A4Y2AUL3</accession>
<reference evidence="1 2" key="1">
    <citation type="journal article" date="2019" name="Sci. Rep.">
        <title>Orb-weaving spider Araneus ventricosus genome elucidates the spidroin gene catalogue.</title>
        <authorList>
            <person name="Kono N."/>
            <person name="Nakamura H."/>
            <person name="Ohtoshi R."/>
            <person name="Moran D.A.P."/>
            <person name="Shinohara A."/>
            <person name="Yoshida Y."/>
            <person name="Fujiwara M."/>
            <person name="Mori M."/>
            <person name="Tomita M."/>
            <person name="Arakawa K."/>
        </authorList>
    </citation>
    <scope>NUCLEOTIDE SEQUENCE [LARGE SCALE GENOMIC DNA]</scope>
</reference>
<sequence length="120" mass="13665">MGVLTLSYTARQSRAVKKFPHNSDEGRSEAVLLLLTHGSRPTREGVRPWQGLPGRRAAPAPRQHLFFIKKRNQGIVHRSAKAELAKIKALRKFILPCTDLFKMPRLALLEDFNPERGDRQ</sequence>
<organism evidence="1 2">
    <name type="scientific">Araneus ventricosus</name>
    <name type="common">Orbweaver spider</name>
    <name type="synonym">Epeira ventricosa</name>
    <dbReference type="NCBI Taxonomy" id="182803"/>
    <lineage>
        <taxon>Eukaryota</taxon>
        <taxon>Metazoa</taxon>
        <taxon>Ecdysozoa</taxon>
        <taxon>Arthropoda</taxon>
        <taxon>Chelicerata</taxon>
        <taxon>Arachnida</taxon>
        <taxon>Araneae</taxon>
        <taxon>Araneomorphae</taxon>
        <taxon>Entelegynae</taxon>
        <taxon>Araneoidea</taxon>
        <taxon>Araneidae</taxon>
        <taxon>Araneus</taxon>
    </lineage>
</organism>
<protein>
    <submittedName>
        <fullName evidence="1">Uncharacterized protein</fullName>
    </submittedName>
</protein>
<dbReference type="AlphaFoldDB" id="A0A4Y2AUL3"/>